<reference evidence="7 8" key="1">
    <citation type="submission" date="2024-06" db="EMBL/GenBank/DDBJ databases">
        <title>Complete genome of Phlyctema vagabunda strain 19-DSS-EL-015.</title>
        <authorList>
            <person name="Fiorenzani C."/>
        </authorList>
    </citation>
    <scope>NUCLEOTIDE SEQUENCE [LARGE SCALE GENOMIC DNA]</scope>
    <source>
        <strain evidence="7 8">19-DSS-EL-015</strain>
    </source>
</reference>
<feature type="transmembrane region" description="Helical" evidence="5">
    <location>
        <begin position="57"/>
        <end position="75"/>
    </location>
</feature>
<evidence type="ECO:0000256" key="5">
    <source>
        <dbReference type="SAM" id="Phobius"/>
    </source>
</evidence>
<comment type="caution">
    <text evidence="7">The sequence shown here is derived from an EMBL/GenBank/DDBJ whole genome shotgun (WGS) entry which is preliminary data.</text>
</comment>
<gene>
    <name evidence="7" type="ORF">PVAG01_05454</name>
</gene>
<evidence type="ECO:0000313" key="8">
    <source>
        <dbReference type="Proteomes" id="UP001629113"/>
    </source>
</evidence>
<dbReference type="PROSITE" id="PS50261">
    <property type="entry name" value="G_PROTEIN_RECEP_F2_4"/>
    <property type="match status" value="1"/>
</dbReference>
<dbReference type="InterPro" id="IPR022343">
    <property type="entry name" value="GCR1-cAMP_receptor"/>
</dbReference>
<evidence type="ECO:0000256" key="1">
    <source>
        <dbReference type="ARBA" id="ARBA00004141"/>
    </source>
</evidence>
<feature type="transmembrane region" description="Helical" evidence="5">
    <location>
        <begin position="282"/>
        <end position="301"/>
    </location>
</feature>
<evidence type="ECO:0000256" key="3">
    <source>
        <dbReference type="ARBA" id="ARBA00022989"/>
    </source>
</evidence>
<keyword evidence="7" id="KW-0675">Receptor</keyword>
<protein>
    <submittedName>
        <fullName evidence="7">G-protein coupled receptor 1</fullName>
    </submittedName>
</protein>
<dbReference type="SUPFAM" id="SSF81321">
    <property type="entry name" value="Family A G protein-coupled receptor-like"/>
    <property type="match status" value="1"/>
</dbReference>
<feature type="transmembrane region" description="Helical" evidence="5">
    <location>
        <begin position="181"/>
        <end position="200"/>
    </location>
</feature>
<keyword evidence="3 5" id="KW-1133">Transmembrane helix</keyword>
<keyword evidence="8" id="KW-1185">Reference proteome</keyword>
<organism evidence="7 8">
    <name type="scientific">Phlyctema vagabunda</name>
    <dbReference type="NCBI Taxonomy" id="108571"/>
    <lineage>
        <taxon>Eukaryota</taxon>
        <taxon>Fungi</taxon>
        <taxon>Dikarya</taxon>
        <taxon>Ascomycota</taxon>
        <taxon>Pezizomycotina</taxon>
        <taxon>Leotiomycetes</taxon>
        <taxon>Helotiales</taxon>
        <taxon>Dermateaceae</taxon>
        <taxon>Phlyctema</taxon>
    </lineage>
</organism>
<evidence type="ECO:0000256" key="2">
    <source>
        <dbReference type="ARBA" id="ARBA00022692"/>
    </source>
</evidence>
<keyword evidence="4 5" id="KW-0472">Membrane</keyword>
<dbReference type="InterPro" id="IPR017981">
    <property type="entry name" value="GPCR_2-like_7TM"/>
</dbReference>
<accession>A0ABR4PK38</accession>
<sequence length="336" mass="37891">MERLFGRTTLSAPSSPSEIHTLSIVITIVAISSILGAGWIIISFALFKPLRTFRHQLILGLAMSDFLMAVNFLSASTHQLDGHSLKAPSEKHFCDFNGFMIQLFVVQTDYWVLTIAICTYMILADLNHPATWIENHKVIIWVLPWLLSIFSAALGLGLVGYGSIGAWCWFTSDRIRLLVNFIPRWLIVIVMVFLYVRLYFLIRKAQKTFVSVDDQEVGSWQTESSALTTMPPANSKRQSRRMTQVSFDPVEGDGYLGLPVTNVRIGGSSASPRLRSISYKMMTYPLVYIMIWILPTSIRLYQTITGNKAPFVVGTIDKVRSFSTADAWHAKQDELQ</sequence>
<feature type="domain" description="G-protein coupled receptors family 2 profile 2" evidence="6">
    <location>
        <begin position="22"/>
        <end position="202"/>
    </location>
</feature>
<feature type="transmembrane region" description="Helical" evidence="5">
    <location>
        <begin position="110"/>
        <end position="126"/>
    </location>
</feature>
<dbReference type="PANTHER" id="PTHR23112:SF0">
    <property type="entry name" value="TRANSMEMBRANE PROTEIN 116"/>
    <property type="match status" value="1"/>
</dbReference>
<evidence type="ECO:0000313" key="7">
    <source>
        <dbReference type="EMBL" id="KAL3423707.1"/>
    </source>
</evidence>
<feature type="transmembrane region" description="Helical" evidence="5">
    <location>
        <begin position="138"/>
        <end position="161"/>
    </location>
</feature>
<name>A0ABR4PK38_9HELO</name>
<feature type="transmembrane region" description="Helical" evidence="5">
    <location>
        <begin position="20"/>
        <end position="45"/>
    </location>
</feature>
<dbReference type="PANTHER" id="PTHR23112">
    <property type="entry name" value="G PROTEIN-COUPLED RECEPTOR 157-RELATED"/>
    <property type="match status" value="1"/>
</dbReference>
<evidence type="ECO:0000256" key="4">
    <source>
        <dbReference type="ARBA" id="ARBA00023136"/>
    </source>
</evidence>
<proteinExistence type="predicted"/>
<comment type="subcellular location">
    <subcellularLocation>
        <location evidence="1">Membrane</location>
        <topology evidence="1">Multi-pass membrane protein</topology>
    </subcellularLocation>
</comment>
<keyword evidence="2 5" id="KW-0812">Transmembrane</keyword>
<dbReference type="Proteomes" id="UP001629113">
    <property type="component" value="Unassembled WGS sequence"/>
</dbReference>
<dbReference type="InterPro" id="IPR023041">
    <property type="entry name" value="Glucose_rcpt_Git3-like_N"/>
</dbReference>
<dbReference type="EMBL" id="JBFCZG010000004">
    <property type="protein sequence ID" value="KAL3423707.1"/>
    <property type="molecule type" value="Genomic_DNA"/>
</dbReference>
<dbReference type="Gene3D" id="1.20.1070.10">
    <property type="entry name" value="Rhodopsin 7-helix transmembrane proteins"/>
    <property type="match status" value="1"/>
</dbReference>
<dbReference type="PRINTS" id="PR02001">
    <property type="entry name" value="GCR1CAMPR"/>
</dbReference>
<dbReference type="Pfam" id="PF11710">
    <property type="entry name" value="Git3"/>
    <property type="match status" value="1"/>
</dbReference>
<evidence type="ECO:0000259" key="6">
    <source>
        <dbReference type="PROSITE" id="PS50261"/>
    </source>
</evidence>